<feature type="region of interest" description="Disordered" evidence="1">
    <location>
        <begin position="144"/>
        <end position="212"/>
    </location>
</feature>
<evidence type="ECO:0000313" key="3">
    <source>
        <dbReference type="Proteomes" id="UP000288351"/>
    </source>
</evidence>
<gene>
    <name evidence="2" type="ORF">SALB_05592</name>
</gene>
<reference evidence="2 3" key="1">
    <citation type="journal article" date="2019" name="Microbiol. Resour. Announc.">
        <title>Draft Genome Sequence of the Most Traditional epsilon-Poly-l-Lysine Producer, Streptomyces albulus NBRC14147.</title>
        <authorList>
            <person name="Yamanaka K."/>
            <person name="Hamano Y."/>
        </authorList>
    </citation>
    <scope>NUCLEOTIDE SEQUENCE [LARGE SCALE GENOMIC DNA]</scope>
    <source>
        <strain evidence="2 3">NBRC 14147</strain>
    </source>
</reference>
<accession>A0A059W5T5</accession>
<evidence type="ECO:0000313" key="2">
    <source>
        <dbReference type="EMBL" id="GCB92817.1"/>
    </source>
</evidence>
<feature type="compositionally biased region" description="Low complexity" evidence="1">
    <location>
        <begin position="186"/>
        <end position="205"/>
    </location>
</feature>
<protein>
    <submittedName>
        <fullName evidence="2">Uncharacterized protein</fullName>
    </submittedName>
</protein>
<dbReference type="RefSeq" id="WP_020929744.1">
    <property type="nucleotide sequence ID" value="NZ_BHXC01000007.1"/>
</dbReference>
<organism evidence="2 3">
    <name type="scientific">Streptomyces noursei</name>
    <name type="common">Streptomyces albulus</name>
    <dbReference type="NCBI Taxonomy" id="1971"/>
    <lineage>
        <taxon>Bacteria</taxon>
        <taxon>Bacillati</taxon>
        <taxon>Actinomycetota</taxon>
        <taxon>Actinomycetes</taxon>
        <taxon>Kitasatosporales</taxon>
        <taxon>Streptomycetaceae</taxon>
        <taxon>Streptomyces</taxon>
    </lineage>
</organism>
<dbReference type="AlphaFoldDB" id="A0A059W5T5"/>
<proteinExistence type="predicted"/>
<evidence type="ECO:0000256" key="1">
    <source>
        <dbReference type="SAM" id="MobiDB-lite"/>
    </source>
</evidence>
<dbReference type="eggNOG" id="ENOG502ZGNH">
    <property type="taxonomic scope" value="Bacteria"/>
</dbReference>
<sequence>MAITTDDLRKALTDATPLYALAGTADLAAEKLGEVPQLVEKIKSEAPKRFESVRSTDPKDIQSLVTKQAKEAQEKLTDLLGSLDGDLKKFRDQAQELALRGVGRAAEVAVQARETYDELAERGRGAVQNWRGGAAEQVEELAVAIEPEPKAEAKNGTETGGRAKTVPANGTRPEAKATASTEPRTAAAKKPAAARKPAAGPAKKSTPPPSAK</sequence>
<comment type="caution">
    <text evidence="2">The sequence shown here is derived from an EMBL/GenBank/DDBJ whole genome shotgun (WGS) entry which is preliminary data.</text>
</comment>
<name>A0A059W5T5_STRNR</name>
<dbReference type="EMBL" id="BHXC01000007">
    <property type="protein sequence ID" value="GCB92817.1"/>
    <property type="molecule type" value="Genomic_DNA"/>
</dbReference>
<dbReference type="STRING" id="68570.DC74_4671"/>
<dbReference type="Proteomes" id="UP000288351">
    <property type="component" value="Unassembled WGS sequence"/>
</dbReference>